<keyword evidence="4" id="KW-1185">Reference proteome</keyword>
<sequence>MNTYRRSSQEQYAYSNDSAPIAPCYENPASPELSYHSSSSYNMMHPFSPYHHTVSPYYGPQAHLGLPGGTVMHPSLGGAHPAATATTRHEQQPSFRDPRYLNPPRHLNAARFVHLSGPLEYEVESQESFNEEDMFSEPVNPPLDGFPIVEEFDDLIKSYVNELSVKKQDKALINARRARNIRNVLDNPKDTAIESAQFRFWVKKMFQLGPNDPRVPDHKKLIHHEGKPVAIREKLFKILTQAHQQCQHGGRDKTSTNVRQKYSWVPKELISRFVKICPTCQGRRGTIPPPTTNLTVTPPDSRRGSPRFELARQQPHIYGSTSSGGGNTPYRRKSTAYTYSDSPTHHHHHHHHDVTWPDTSANHFHSESSERLSMKAHGLIGDAPHPHHHPHPHHLVETSQAPQYASSNAGFLATNANSRYSGY</sequence>
<organism evidence="3 4">
    <name type="scientific">Talaromyces rugulosus</name>
    <name type="common">Penicillium rugulosum</name>
    <dbReference type="NCBI Taxonomy" id="121627"/>
    <lineage>
        <taxon>Eukaryota</taxon>
        <taxon>Fungi</taxon>
        <taxon>Dikarya</taxon>
        <taxon>Ascomycota</taxon>
        <taxon>Pezizomycotina</taxon>
        <taxon>Eurotiomycetes</taxon>
        <taxon>Eurotiomycetidae</taxon>
        <taxon>Eurotiales</taxon>
        <taxon>Trichocomaceae</taxon>
        <taxon>Talaromyces</taxon>
        <taxon>Talaromyces sect. Islandici</taxon>
    </lineage>
</organism>
<feature type="region of interest" description="Disordered" evidence="1">
    <location>
        <begin position="1"/>
        <end position="20"/>
    </location>
</feature>
<dbReference type="RefSeq" id="XP_035350512.1">
    <property type="nucleotide sequence ID" value="XM_035494619.1"/>
</dbReference>
<name>A0A7H8RE98_TALRU</name>
<dbReference type="EMBL" id="CP055903">
    <property type="protein sequence ID" value="QKX64338.1"/>
    <property type="molecule type" value="Genomic_DNA"/>
</dbReference>
<evidence type="ECO:0000313" key="4">
    <source>
        <dbReference type="Proteomes" id="UP000509510"/>
    </source>
</evidence>
<dbReference type="OrthoDB" id="2499658at2759"/>
<evidence type="ECO:0000313" key="3">
    <source>
        <dbReference type="EMBL" id="QKX64338.1"/>
    </source>
</evidence>
<protein>
    <recommendedName>
        <fullName evidence="2">Integrase zinc-binding domain-containing protein</fullName>
    </recommendedName>
</protein>
<reference evidence="4" key="1">
    <citation type="submission" date="2020-06" db="EMBL/GenBank/DDBJ databases">
        <title>A chromosome-scale genome assembly of Talaromyces rugulosus W13939.</title>
        <authorList>
            <person name="Wang B."/>
            <person name="Guo L."/>
            <person name="Ye K."/>
            <person name="Wang L."/>
        </authorList>
    </citation>
    <scope>NUCLEOTIDE SEQUENCE [LARGE SCALE GENOMIC DNA]</scope>
    <source>
        <strain evidence="4">W13939</strain>
    </source>
</reference>
<evidence type="ECO:0000259" key="2">
    <source>
        <dbReference type="Pfam" id="PF17921"/>
    </source>
</evidence>
<dbReference type="Proteomes" id="UP000509510">
    <property type="component" value="Chromosome VI"/>
</dbReference>
<dbReference type="Pfam" id="PF17921">
    <property type="entry name" value="Integrase_H2C2"/>
    <property type="match status" value="1"/>
</dbReference>
<dbReference type="AlphaFoldDB" id="A0A7H8RE98"/>
<proteinExistence type="predicted"/>
<dbReference type="Gene3D" id="1.10.340.70">
    <property type="match status" value="1"/>
</dbReference>
<feature type="compositionally biased region" description="Polar residues" evidence="1">
    <location>
        <begin position="1"/>
        <end position="18"/>
    </location>
</feature>
<feature type="compositionally biased region" description="Basic and acidic residues" evidence="1">
    <location>
        <begin position="87"/>
        <end position="96"/>
    </location>
</feature>
<evidence type="ECO:0000256" key="1">
    <source>
        <dbReference type="SAM" id="MobiDB-lite"/>
    </source>
</evidence>
<dbReference type="GeneID" id="55998990"/>
<accession>A0A7H8RE98</accession>
<dbReference type="KEGG" id="trg:TRUGW13939_11512"/>
<feature type="region of interest" description="Disordered" evidence="1">
    <location>
        <begin position="284"/>
        <end position="371"/>
    </location>
</feature>
<dbReference type="InterPro" id="IPR041588">
    <property type="entry name" value="Integrase_H2C2"/>
</dbReference>
<feature type="domain" description="Integrase zinc-binding" evidence="2">
    <location>
        <begin position="236"/>
        <end position="284"/>
    </location>
</feature>
<feature type="region of interest" description="Disordered" evidence="1">
    <location>
        <begin position="75"/>
        <end position="96"/>
    </location>
</feature>
<gene>
    <name evidence="3" type="ORF">TRUGW13939_11512</name>
</gene>